<evidence type="ECO:0000313" key="2">
    <source>
        <dbReference type="Proteomes" id="UP000182015"/>
    </source>
</evidence>
<organism evidence="1 2">
    <name type="scientific">Streptococcus bovimastitidis</name>
    <dbReference type="NCBI Taxonomy" id="1856638"/>
    <lineage>
        <taxon>Bacteria</taxon>
        <taxon>Bacillati</taxon>
        <taxon>Bacillota</taxon>
        <taxon>Bacilli</taxon>
        <taxon>Lactobacillales</taxon>
        <taxon>Streptococcaceae</taxon>
        <taxon>Streptococcus</taxon>
    </lineage>
</organism>
<dbReference type="RefSeq" id="WP_071794424.1">
    <property type="nucleotide sequence ID" value="NZ_LZDD01000003.1"/>
</dbReference>
<sequence>MAIIGQIPATKMRGYSYSIAIKHTDQIIELAENPNVMEHIKIISHAKGNNVYTVLSHISDKKLREMIMSEYNLELNQVILTPLQNSGPLGAM</sequence>
<dbReference type="EMBL" id="LZDD01000003">
    <property type="protein sequence ID" value="OJF71361.1"/>
    <property type="molecule type" value="Genomic_DNA"/>
</dbReference>
<protein>
    <submittedName>
        <fullName evidence="1">Uncharacterized protein</fullName>
    </submittedName>
</protein>
<reference evidence="2" key="1">
    <citation type="submission" date="2016-06" db="EMBL/GenBank/DDBJ databases">
        <authorList>
            <person name="de Vries S.P.W."/>
            <person name="Hadjirin N.F."/>
            <person name="Lay E.M."/>
            <person name="Zadoks R.N."/>
            <person name="Peacock S.J."/>
            <person name="Parkhill J."/>
            <person name="Grant A.J."/>
            <person name="Mcdougall S."/>
            <person name="Holmes M.A."/>
        </authorList>
    </citation>
    <scope>NUCLEOTIDE SEQUENCE [LARGE SCALE GENOMIC DNA]</scope>
    <source>
        <strain evidence="2">NZ1587</strain>
    </source>
</reference>
<dbReference type="STRING" id="1856638.A9Q68_09250"/>
<keyword evidence="2" id="KW-1185">Reference proteome</keyword>
<dbReference type="Proteomes" id="UP000182015">
    <property type="component" value="Unassembled WGS sequence"/>
</dbReference>
<dbReference type="AlphaFoldDB" id="A0A1L8MKX0"/>
<evidence type="ECO:0000313" key="1">
    <source>
        <dbReference type="EMBL" id="OJF71361.1"/>
    </source>
</evidence>
<comment type="caution">
    <text evidence="1">The sequence shown here is derived from an EMBL/GenBank/DDBJ whole genome shotgun (WGS) entry which is preliminary data.</text>
</comment>
<proteinExistence type="predicted"/>
<dbReference type="OrthoDB" id="2222738at2"/>
<accession>A0A1L8MKX0</accession>
<name>A0A1L8MKX0_9STRE</name>
<gene>
    <name evidence="1" type="ORF">A9Q68_09250</name>
</gene>